<dbReference type="GO" id="GO:0071949">
    <property type="term" value="F:FAD binding"/>
    <property type="evidence" value="ECO:0007669"/>
    <property type="project" value="InterPro"/>
</dbReference>
<dbReference type="Pfam" id="PF01494">
    <property type="entry name" value="FAD_binding_3"/>
    <property type="match status" value="1"/>
</dbReference>
<dbReference type="PRINTS" id="PR00420">
    <property type="entry name" value="RNGMNOXGNASE"/>
</dbReference>
<evidence type="ECO:0000256" key="3">
    <source>
        <dbReference type="ARBA" id="ARBA00022827"/>
    </source>
</evidence>
<evidence type="ECO:0000256" key="1">
    <source>
        <dbReference type="ARBA" id="ARBA00007992"/>
    </source>
</evidence>
<reference evidence="8" key="1">
    <citation type="submission" date="2015-09" db="EMBL/GenBank/DDBJ databases">
        <authorList>
            <person name="Fill T.P."/>
            <person name="Baretta J.F."/>
            <person name="de Almeida L.G."/>
            <person name="Rocha M."/>
            <person name="de Souza D.H."/>
            <person name="Malavazi I."/>
            <person name="Cerdeira L.T."/>
            <person name="Hong H."/>
            <person name="Samborskyy M."/>
            <person name="de Vasconcelos A.T."/>
            <person name="Leadlay P."/>
            <person name="Rodrigues-Filho E."/>
        </authorList>
    </citation>
    <scope>NUCLEOTIDE SEQUENCE [LARGE SCALE GENOMIC DNA]</scope>
    <source>
        <strain evidence="8">LaBioMMi 136</strain>
    </source>
</reference>
<proteinExistence type="inferred from homology"/>
<evidence type="ECO:0000259" key="6">
    <source>
        <dbReference type="Pfam" id="PF01494"/>
    </source>
</evidence>
<dbReference type="InterPro" id="IPR050493">
    <property type="entry name" value="FAD-dep_Monooxygenase_BioMet"/>
</dbReference>
<organism evidence="7 8">
    <name type="scientific">Penicillium brasilianum</name>
    <dbReference type="NCBI Taxonomy" id="104259"/>
    <lineage>
        <taxon>Eukaryota</taxon>
        <taxon>Fungi</taxon>
        <taxon>Dikarya</taxon>
        <taxon>Ascomycota</taxon>
        <taxon>Pezizomycotina</taxon>
        <taxon>Eurotiomycetes</taxon>
        <taxon>Eurotiomycetidae</taxon>
        <taxon>Eurotiales</taxon>
        <taxon>Aspergillaceae</taxon>
        <taxon>Penicillium</taxon>
    </lineage>
</organism>
<sequence length="471" mass="52395">MKIVIIGAGIAGCAAYLKLRKHLPPPSDLEVDHEIIIYEAYSTDVHVTQKEREQKQEDNTHSSTLLVGGGLGIAANGLNVLRRLDEDLMKDVVRSGYAASTFNMKSKNGWSLVSMDATGHTSSEKQRMHMIAASRHSFWQALRSRIPGEHIINKRVLEVIAKPDGKNVIHFVDGSPSVEADLIIGADGVRSTVKRAIFPDAKEDPYPPNYEGLVGVGGFIPAADVKGLVENGSMNFIFGGNGFFGYFYSESDPSDPNRDSPYHVSEPGNSLAWWSTYEIENCPDRKTLDMDDVTRQLRERHSQWKDPVVQKVIQSLKVESMYPTWTIPPLPTWERDGVVLVGDAAHALPPSSGQGSSQALEDVEAFVLLLSHHLRQHDQMEDLATNNTQKKIINRAASQYMALRKPHVTEILKHAQQTQSKKREMGVIQEYSMYTFLKIMGLFPSLMGSQLQKVINYNIAEEVTKITGSSL</sequence>
<evidence type="ECO:0000313" key="8">
    <source>
        <dbReference type="Proteomes" id="UP000190744"/>
    </source>
</evidence>
<dbReference type="SUPFAM" id="SSF51905">
    <property type="entry name" value="FAD/NAD(P)-binding domain"/>
    <property type="match status" value="1"/>
</dbReference>
<evidence type="ECO:0000256" key="5">
    <source>
        <dbReference type="ARBA" id="ARBA00023033"/>
    </source>
</evidence>
<comment type="similarity">
    <text evidence="1">Belongs to the paxM FAD-dependent monooxygenase family.</text>
</comment>
<dbReference type="EMBL" id="LJBN01000001">
    <property type="protein sequence ID" value="OOQ91796.1"/>
    <property type="molecule type" value="Genomic_DNA"/>
</dbReference>
<evidence type="ECO:0000256" key="4">
    <source>
        <dbReference type="ARBA" id="ARBA00023002"/>
    </source>
</evidence>
<comment type="caution">
    <text evidence="7">The sequence shown here is derived from an EMBL/GenBank/DDBJ whole genome shotgun (WGS) entry which is preliminary data.</text>
</comment>
<gene>
    <name evidence="7" type="ORF">PEBR_09535</name>
</gene>
<evidence type="ECO:0000313" key="7">
    <source>
        <dbReference type="EMBL" id="OOQ91796.1"/>
    </source>
</evidence>
<dbReference type="Proteomes" id="UP000190744">
    <property type="component" value="Unassembled WGS sequence"/>
</dbReference>
<keyword evidence="5 7" id="KW-0503">Monooxygenase</keyword>
<keyword evidence="3" id="KW-0274">FAD</keyword>
<protein>
    <submittedName>
        <fullName evidence="7">Extracellular salicylate hydroxylase/monooxygenase</fullName>
    </submittedName>
</protein>
<feature type="domain" description="FAD-binding" evidence="6">
    <location>
        <begin position="177"/>
        <end position="391"/>
    </location>
</feature>
<dbReference type="AlphaFoldDB" id="A0A1S9S278"/>
<keyword evidence="4" id="KW-0560">Oxidoreductase</keyword>
<evidence type="ECO:0000256" key="2">
    <source>
        <dbReference type="ARBA" id="ARBA00022630"/>
    </source>
</evidence>
<dbReference type="InterPro" id="IPR002938">
    <property type="entry name" value="FAD-bd"/>
</dbReference>
<dbReference type="InterPro" id="IPR036188">
    <property type="entry name" value="FAD/NAD-bd_sf"/>
</dbReference>
<accession>A0A1S9S278</accession>
<dbReference type="Gene3D" id="3.50.50.60">
    <property type="entry name" value="FAD/NAD(P)-binding domain"/>
    <property type="match status" value="1"/>
</dbReference>
<keyword evidence="2" id="KW-0285">Flavoprotein</keyword>
<dbReference type="PANTHER" id="PTHR13789">
    <property type="entry name" value="MONOOXYGENASE"/>
    <property type="match status" value="1"/>
</dbReference>
<dbReference type="GO" id="GO:0004497">
    <property type="term" value="F:monooxygenase activity"/>
    <property type="evidence" value="ECO:0007669"/>
    <property type="project" value="UniProtKB-KW"/>
</dbReference>
<dbReference type="PANTHER" id="PTHR13789:SF309">
    <property type="entry name" value="PUTATIVE (AFU_ORTHOLOGUE AFUA_6G14510)-RELATED"/>
    <property type="match status" value="1"/>
</dbReference>
<name>A0A1S9S278_PENBI</name>